<dbReference type="PROSITE" id="PS51192">
    <property type="entry name" value="HELICASE_ATP_BIND_1"/>
    <property type="match status" value="1"/>
</dbReference>
<protein>
    <submittedName>
        <fullName evidence="9">Helicase ARIP4</fullName>
    </submittedName>
</protein>
<evidence type="ECO:0000256" key="6">
    <source>
        <dbReference type="ARBA" id="ARBA00023242"/>
    </source>
</evidence>
<organism evidence="9 10">
    <name type="scientific">Morus notabilis</name>
    <dbReference type="NCBI Taxonomy" id="981085"/>
    <lineage>
        <taxon>Eukaryota</taxon>
        <taxon>Viridiplantae</taxon>
        <taxon>Streptophyta</taxon>
        <taxon>Embryophyta</taxon>
        <taxon>Tracheophyta</taxon>
        <taxon>Spermatophyta</taxon>
        <taxon>Magnoliopsida</taxon>
        <taxon>eudicotyledons</taxon>
        <taxon>Gunneridae</taxon>
        <taxon>Pentapetalae</taxon>
        <taxon>rosids</taxon>
        <taxon>fabids</taxon>
        <taxon>Rosales</taxon>
        <taxon>Moraceae</taxon>
        <taxon>Moreae</taxon>
        <taxon>Morus</taxon>
    </lineage>
</organism>
<dbReference type="Pfam" id="PF00176">
    <property type="entry name" value="SNF2-rel_dom"/>
    <property type="match status" value="1"/>
</dbReference>
<keyword evidence="5" id="KW-0067">ATP-binding</keyword>
<evidence type="ECO:0000256" key="5">
    <source>
        <dbReference type="ARBA" id="ARBA00022840"/>
    </source>
</evidence>
<dbReference type="InterPro" id="IPR049730">
    <property type="entry name" value="SNF2/RAD54-like_C"/>
</dbReference>
<dbReference type="AlphaFoldDB" id="W9RKY5"/>
<dbReference type="GO" id="GO:0005634">
    <property type="term" value="C:nucleus"/>
    <property type="evidence" value="ECO:0007669"/>
    <property type="project" value="UniProtKB-SubCell"/>
</dbReference>
<dbReference type="eggNOG" id="KOG0390">
    <property type="taxonomic scope" value="Eukaryota"/>
</dbReference>
<dbReference type="InterPro" id="IPR027417">
    <property type="entry name" value="P-loop_NTPase"/>
</dbReference>
<keyword evidence="6" id="KW-0539">Nucleus</keyword>
<dbReference type="PANTHER" id="PTHR45821">
    <property type="entry name" value="SNF2 DOMAIN-CONTAINING PROTEIN CLASSY 2-RELATED"/>
    <property type="match status" value="1"/>
</dbReference>
<comment type="subcellular location">
    <subcellularLocation>
        <location evidence="1">Nucleus</location>
    </subcellularLocation>
</comment>
<feature type="domain" description="Helicase ATP-binding" evidence="7">
    <location>
        <begin position="602"/>
        <end position="781"/>
    </location>
</feature>
<keyword evidence="4 9" id="KW-0347">Helicase</keyword>
<dbReference type="Pfam" id="PF00271">
    <property type="entry name" value="Helicase_C"/>
    <property type="match status" value="1"/>
</dbReference>
<dbReference type="InterPro" id="IPR001650">
    <property type="entry name" value="Helicase_C-like"/>
</dbReference>
<dbReference type="GO" id="GO:0004386">
    <property type="term" value="F:helicase activity"/>
    <property type="evidence" value="ECO:0007669"/>
    <property type="project" value="UniProtKB-KW"/>
</dbReference>
<dbReference type="STRING" id="981085.W9RKY5"/>
<gene>
    <name evidence="9" type="ORF">L484_000673</name>
</gene>
<evidence type="ECO:0000313" key="9">
    <source>
        <dbReference type="EMBL" id="EXB95487.1"/>
    </source>
</evidence>
<dbReference type="CDD" id="cd18793">
    <property type="entry name" value="SF2_C_SNF"/>
    <property type="match status" value="1"/>
</dbReference>
<evidence type="ECO:0000256" key="2">
    <source>
        <dbReference type="ARBA" id="ARBA00022741"/>
    </source>
</evidence>
<dbReference type="InterPro" id="IPR014001">
    <property type="entry name" value="Helicase_ATP-bd"/>
</dbReference>
<dbReference type="SMART" id="SM00487">
    <property type="entry name" value="DEXDc"/>
    <property type="match status" value="1"/>
</dbReference>
<dbReference type="SUPFAM" id="SSF52540">
    <property type="entry name" value="P-loop containing nucleoside triphosphate hydrolases"/>
    <property type="match status" value="2"/>
</dbReference>
<dbReference type="Gene3D" id="3.40.50.300">
    <property type="entry name" value="P-loop containing nucleotide triphosphate hydrolases"/>
    <property type="match status" value="1"/>
</dbReference>
<dbReference type="InterPro" id="IPR044567">
    <property type="entry name" value="CLSY/DRD1"/>
</dbReference>
<keyword evidence="10" id="KW-1185">Reference proteome</keyword>
<evidence type="ECO:0000313" key="10">
    <source>
        <dbReference type="Proteomes" id="UP000030645"/>
    </source>
</evidence>
<evidence type="ECO:0000256" key="1">
    <source>
        <dbReference type="ARBA" id="ARBA00004123"/>
    </source>
</evidence>
<sequence>MNSKVDLMPERHKRLKTCTDGKYHGIGMDFSASNSDELTPKKPISTTSNDVVDFSSPLSIIEGLDSGKFGSVAKDIHALLAQKMRSPNLYSKSFPRTRTKNGSLDVGKDRVKQASKLANTTRSVRDIVIIDLEHEFVATETQATSAPVIIIDSDGEDMGYQTGEKPSYLSQNVLKDQPTGEFSFKDKKEDKDVYVVIEDENNHQFNIDDGGIDDVCLEDASGIKEDKCVNEKPAEETLLEDIKEDKDAQVGIEDEGNHLPNTKDGGTDLDDICAEDATGIKEDECVNEKPPVGETLLKDIKEDKDARVGIEDEGNCLPNTQDGGMDDICAEDATGIEEDECVNEKPPVGETLLRDVKDDKDAHAGIEDDGNCLPNTEDGGIDDICADDATGIKEDECVNEKPPVGETLLKDIKEDTDAHLGIEDEGNHLPKSGDGDIDDVCVEDAAKIKGADYVYVGTDGDGNEISNEDDGLDDFWKEMSMALELSKDVSMDHSQNKQVMEDEENCEHSFLLKDDLGYVCRICGVIDRGIETIFKFQYNKVKRSNRTYVPGSWYSKDRESTGIGGLNLSGNDLIQNEVYVHPRHAKKMKPHQVEGFNFLVSNLVGDNPAGCILAHAPGSGKTFMIISFLQSFMIKYPNARPLVVLPKGILETWKKEFRIWQIEDIPLYDLYTGKAETRFQQLDVLKQWVENKSILFLGYMQFSSIVCDPENSNASNSCREILLKAPSILILDEGHTPRNEGTHIFQALAKVQTPRKVVLSGTLYQNSVKEVFNVLNLVQPNFLRTETSQPIVKRIMSKVDISLSGFRKSFKAGSDAAFFDLAEVTLQKDKDFRRKVSVINDLREMTSKVLNYYKGDFMDELPGLVDFTVVLHLSSSQKREVGKIKLQSKFKASFDGGSIYLHPKLKPLSDNRNVSDEELDEVLENLEVEDGVKAKFFWTMLSLCESKNEKLLVFSQYITPLKFLERLAVKEKGWCQGREMFFVSGDSSPRDRKLSMECFNNSPEAKVFFGSIKACGEGISLVGASRIIILDVHPNPSVTRQAIGRAFRPGQTKKVVVYRLVAADSPEVEDYDTCLKKELISKTWFEWKECCGYRDFQVETVDVNECGDEFLESNPILAKDIKVDPAITYAETLFKVKFIRLGFSSVNSLSMYFGSGTF</sequence>
<dbReference type="EMBL" id="KE345210">
    <property type="protein sequence ID" value="EXB95487.1"/>
    <property type="molecule type" value="Genomic_DNA"/>
</dbReference>
<dbReference type="GO" id="GO:0005524">
    <property type="term" value="F:ATP binding"/>
    <property type="evidence" value="ECO:0007669"/>
    <property type="project" value="UniProtKB-KW"/>
</dbReference>
<dbReference type="InterPro" id="IPR000330">
    <property type="entry name" value="SNF2_N"/>
</dbReference>
<feature type="domain" description="Helicase C-terminal" evidence="8">
    <location>
        <begin position="918"/>
        <end position="1104"/>
    </location>
</feature>
<keyword evidence="3" id="KW-0378">Hydrolase</keyword>
<dbReference type="GO" id="GO:0080188">
    <property type="term" value="P:gene silencing by siRNA-directed DNA methylation"/>
    <property type="evidence" value="ECO:0007669"/>
    <property type="project" value="InterPro"/>
</dbReference>
<name>W9RKY5_9ROSA</name>
<dbReference type="PROSITE" id="PS51194">
    <property type="entry name" value="HELICASE_CTER"/>
    <property type="match status" value="1"/>
</dbReference>
<evidence type="ECO:0000256" key="3">
    <source>
        <dbReference type="ARBA" id="ARBA00022801"/>
    </source>
</evidence>
<dbReference type="Gene3D" id="3.40.50.10810">
    <property type="entry name" value="Tandem AAA-ATPase domain"/>
    <property type="match status" value="1"/>
</dbReference>
<dbReference type="SMART" id="SM00490">
    <property type="entry name" value="HELICc"/>
    <property type="match status" value="1"/>
</dbReference>
<dbReference type="PANTHER" id="PTHR45821:SF1">
    <property type="entry name" value="ATP-DEPENDENT HELICASE FAMILY PROTEIN-RELATED"/>
    <property type="match status" value="1"/>
</dbReference>
<evidence type="ECO:0000259" key="7">
    <source>
        <dbReference type="PROSITE" id="PS51192"/>
    </source>
</evidence>
<keyword evidence="2" id="KW-0547">Nucleotide-binding</keyword>
<dbReference type="GO" id="GO:0016787">
    <property type="term" value="F:hydrolase activity"/>
    <property type="evidence" value="ECO:0007669"/>
    <property type="project" value="UniProtKB-KW"/>
</dbReference>
<accession>W9RKY5</accession>
<evidence type="ECO:0000256" key="4">
    <source>
        <dbReference type="ARBA" id="ARBA00022806"/>
    </source>
</evidence>
<evidence type="ECO:0000259" key="8">
    <source>
        <dbReference type="PROSITE" id="PS51194"/>
    </source>
</evidence>
<dbReference type="Proteomes" id="UP000030645">
    <property type="component" value="Unassembled WGS sequence"/>
</dbReference>
<reference evidence="10" key="1">
    <citation type="submission" date="2013-01" db="EMBL/GenBank/DDBJ databases">
        <title>Draft Genome Sequence of a Mulberry Tree, Morus notabilis C.K. Schneid.</title>
        <authorList>
            <person name="He N."/>
            <person name="Zhao S."/>
        </authorList>
    </citation>
    <scope>NUCLEOTIDE SEQUENCE</scope>
</reference>
<dbReference type="InterPro" id="IPR038718">
    <property type="entry name" value="SNF2-like_sf"/>
</dbReference>
<proteinExistence type="predicted"/>